<keyword evidence="4" id="KW-1185">Reference proteome</keyword>
<gene>
    <name evidence="3" type="ORF">KI809_13350</name>
</gene>
<evidence type="ECO:0000256" key="2">
    <source>
        <dbReference type="HAMAP-Rule" id="MF_00489"/>
    </source>
</evidence>
<dbReference type="CDD" id="cd18720">
    <property type="entry name" value="PIN_YqxD-like"/>
    <property type="match status" value="1"/>
</dbReference>
<dbReference type="AlphaFoldDB" id="A0AAW4LBP8"/>
<dbReference type="InterPro" id="IPR003791">
    <property type="entry name" value="UPF0178"/>
</dbReference>
<dbReference type="NCBIfam" id="NF001095">
    <property type="entry name" value="PRK00124.1"/>
    <property type="match status" value="1"/>
</dbReference>
<dbReference type="PANTHER" id="PTHR35146:SF1">
    <property type="entry name" value="UPF0178 PROTEIN YAII"/>
    <property type="match status" value="1"/>
</dbReference>
<dbReference type="RefSeq" id="WP_214172224.1">
    <property type="nucleotide sequence ID" value="NZ_JAHCVJ010000005.1"/>
</dbReference>
<dbReference type="PANTHER" id="PTHR35146">
    <property type="entry name" value="UPF0178 PROTEIN YAII"/>
    <property type="match status" value="1"/>
</dbReference>
<proteinExistence type="inferred from homology"/>
<organism evidence="3 4">
    <name type="scientific">Geoanaerobacter pelophilus</name>
    <dbReference type="NCBI Taxonomy" id="60036"/>
    <lineage>
        <taxon>Bacteria</taxon>
        <taxon>Pseudomonadati</taxon>
        <taxon>Thermodesulfobacteriota</taxon>
        <taxon>Desulfuromonadia</taxon>
        <taxon>Geobacterales</taxon>
        <taxon>Geobacteraceae</taxon>
        <taxon>Geoanaerobacter</taxon>
    </lineage>
</organism>
<dbReference type="Pfam" id="PF02639">
    <property type="entry name" value="DUF188"/>
    <property type="match status" value="1"/>
</dbReference>
<dbReference type="Proteomes" id="UP000811899">
    <property type="component" value="Unassembled WGS sequence"/>
</dbReference>
<dbReference type="EMBL" id="JAHCVJ010000005">
    <property type="protein sequence ID" value="MBT0665287.1"/>
    <property type="molecule type" value="Genomic_DNA"/>
</dbReference>
<comment type="similarity">
    <text evidence="1 2">Belongs to the UPF0178 family.</text>
</comment>
<protein>
    <recommendedName>
        <fullName evidence="2">UPF0178 protein KI809_13350</fullName>
    </recommendedName>
</protein>
<comment type="caution">
    <text evidence="3">The sequence shown here is derived from an EMBL/GenBank/DDBJ whole genome shotgun (WGS) entry which is preliminary data.</text>
</comment>
<reference evidence="3 4" key="1">
    <citation type="submission" date="2021-05" db="EMBL/GenBank/DDBJ databases">
        <title>The draft genome of Geobacter pelophilus DSM 12255.</title>
        <authorList>
            <person name="Xu Z."/>
            <person name="Masuda Y."/>
            <person name="Itoh H."/>
            <person name="Senoo K."/>
        </authorList>
    </citation>
    <scope>NUCLEOTIDE SEQUENCE [LARGE SCALE GENOMIC DNA]</scope>
    <source>
        <strain evidence="3 4">DSM 12255</strain>
    </source>
</reference>
<evidence type="ECO:0000313" key="4">
    <source>
        <dbReference type="Proteomes" id="UP000811899"/>
    </source>
</evidence>
<evidence type="ECO:0000256" key="1">
    <source>
        <dbReference type="ARBA" id="ARBA00008522"/>
    </source>
</evidence>
<evidence type="ECO:0000313" key="3">
    <source>
        <dbReference type="EMBL" id="MBT0665287.1"/>
    </source>
</evidence>
<dbReference type="HAMAP" id="MF_00489">
    <property type="entry name" value="UPF0178"/>
    <property type="match status" value="1"/>
</dbReference>
<name>A0AAW4LBP8_9BACT</name>
<sequence>MKIWIDADACPRVIKDIVFRASERLSLRVTLVANTSLSKHNTALIESIVVADGFDKADDYIVENAAVEDLVITADIPLAARVVAKGSIALDPRGELYTEENVGERLSMRDLMMELRSEGVVQGGPSQFSLTDRQRFASSLDRLLTQMLRGKRPV</sequence>
<accession>A0AAW4LBP8</accession>